<dbReference type="CDD" id="cd12167">
    <property type="entry name" value="2-Hacid_dh_8"/>
    <property type="match status" value="1"/>
</dbReference>
<keyword evidence="2" id="KW-0520">NAD</keyword>
<dbReference type="OrthoDB" id="4324715at2"/>
<dbReference type="InterPro" id="IPR006140">
    <property type="entry name" value="D-isomer_DH_NAD-bd"/>
</dbReference>
<dbReference type="InterPro" id="IPR050223">
    <property type="entry name" value="D-isomer_2-hydroxyacid_DH"/>
</dbReference>
<protein>
    <submittedName>
        <fullName evidence="4">Hydroxyacid dehydrogenase</fullName>
    </submittedName>
</protein>
<dbReference type="Gene3D" id="3.40.50.720">
    <property type="entry name" value="NAD(P)-binding Rossmann-like Domain"/>
    <property type="match status" value="2"/>
</dbReference>
<proteinExistence type="predicted"/>
<dbReference type="AlphaFoldDB" id="A0A4Q2KTW1"/>
<reference evidence="4 5" key="1">
    <citation type="submission" date="2019-01" db="EMBL/GenBank/DDBJ databases">
        <title>Agromyces.</title>
        <authorList>
            <person name="Li J."/>
        </authorList>
    </citation>
    <scope>NUCLEOTIDE SEQUENCE [LARGE SCALE GENOMIC DNA]</scope>
    <source>
        <strain evidence="4 5">DSM 15934</strain>
    </source>
</reference>
<dbReference type="Proteomes" id="UP000293865">
    <property type="component" value="Unassembled WGS sequence"/>
</dbReference>
<dbReference type="GO" id="GO:0016618">
    <property type="term" value="F:hydroxypyruvate reductase [NAD(P)H] activity"/>
    <property type="evidence" value="ECO:0007669"/>
    <property type="project" value="TreeGrafter"/>
</dbReference>
<feature type="domain" description="D-isomer specific 2-hydroxyacid dehydrogenase NAD-binding" evidence="3">
    <location>
        <begin position="114"/>
        <end position="292"/>
    </location>
</feature>
<dbReference type="EMBL" id="SDPN01000061">
    <property type="protein sequence ID" value="RXZ67143.1"/>
    <property type="molecule type" value="Genomic_DNA"/>
</dbReference>
<dbReference type="PANTHER" id="PTHR10996:SF178">
    <property type="entry name" value="2-HYDROXYACID DEHYDROGENASE YGL185C-RELATED"/>
    <property type="match status" value="1"/>
</dbReference>
<dbReference type="SUPFAM" id="SSF51735">
    <property type="entry name" value="NAD(P)-binding Rossmann-fold domains"/>
    <property type="match status" value="1"/>
</dbReference>
<evidence type="ECO:0000259" key="3">
    <source>
        <dbReference type="Pfam" id="PF02826"/>
    </source>
</evidence>
<gene>
    <name evidence="4" type="ORF">ESP51_19010</name>
</gene>
<evidence type="ECO:0000256" key="2">
    <source>
        <dbReference type="ARBA" id="ARBA00023027"/>
    </source>
</evidence>
<dbReference type="PANTHER" id="PTHR10996">
    <property type="entry name" value="2-HYDROXYACID DEHYDROGENASE-RELATED"/>
    <property type="match status" value="1"/>
</dbReference>
<sequence length="326" mass="35175">MIEYAVAVGSNRLAERLFGSSFEGLADVPAERVGGVLTEFESDVSRRVLARADALLTGWDTPPLTAAALDAAPRLRHVIHAGGAVEWLFPDGGRGIEASDTGAVNATPVAEYALAMVLLANKDAFRARELYRDRRAYIDREEEFEASGNHIRTVGVVSASRTGRALIELLRPFATLRVLVYDPYLGARDAHALGVESVTLAQLMRSSDVVTLHPPVLPDTIGMISEEMLALLPDGATLINTARGEIVDQAALERELRSRRIKAILDVSEPEPLPASSPLYDLPNVFLTPHIAGSMGTELRRMGDEVAAILTRFAGRERHAQGAPLG</sequence>
<evidence type="ECO:0000256" key="1">
    <source>
        <dbReference type="ARBA" id="ARBA00023002"/>
    </source>
</evidence>
<dbReference type="GO" id="GO:0051287">
    <property type="term" value="F:NAD binding"/>
    <property type="evidence" value="ECO:0007669"/>
    <property type="project" value="InterPro"/>
</dbReference>
<dbReference type="GO" id="GO:0030267">
    <property type="term" value="F:glyoxylate reductase (NADPH) activity"/>
    <property type="evidence" value="ECO:0007669"/>
    <property type="project" value="TreeGrafter"/>
</dbReference>
<dbReference type="InterPro" id="IPR036291">
    <property type="entry name" value="NAD(P)-bd_dom_sf"/>
</dbReference>
<dbReference type="SUPFAM" id="SSF52283">
    <property type="entry name" value="Formate/glycerate dehydrogenase catalytic domain-like"/>
    <property type="match status" value="1"/>
</dbReference>
<comment type="caution">
    <text evidence="4">The sequence shown here is derived from an EMBL/GenBank/DDBJ whole genome shotgun (WGS) entry which is preliminary data.</text>
</comment>
<accession>A0A4Q2KTW1</accession>
<dbReference type="GO" id="GO:0005829">
    <property type="term" value="C:cytosol"/>
    <property type="evidence" value="ECO:0007669"/>
    <property type="project" value="TreeGrafter"/>
</dbReference>
<name>A0A4Q2KTW1_9MICO</name>
<dbReference type="RefSeq" id="WP_129522459.1">
    <property type="nucleotide sequence ID" value="NZ_SDPN01000061.1"/>
</dbReference>
<evidence type="ECO:0000313" key="5">
    <source>
        <dbReference type="Proteomes" id="UP000293865"/>
    </source>
</evidence>
<dbReference type="Pfam" id="PF02826">
    <property type="entry name" value="2-Hacid_dh_C"/>
    <property type="match status" value="1"/>
</dbReference>
<evidence type="ECO:0000313" key="4">
    <source>
        <dbReference type="EMBL" id="RXZ67143.1"/>
    </source>
</evidence>
<keyword evidence="1" id="KW-0560">Oxidoreductase</keyword>
<keyword evidence="5" id="KW-1185">Reference proteome</keyword>
<organism evidence="4 5">
    <name type="scientific">Agromyces albus</name>
    <dbReference type="NCBI Taxonomy" id="205332"/>
    <lineage>
        <taxon>Bacteria</taxon>
        <taxon>Bacillati</taxon>
        <taxon>Actinomycetota</taxon>
        <taxon>Actinomycetes</taxon>
        <taxon>Micrococcales</taxon>
        <taxon>Microbacteriaceae</taxon>
        <taxon>Agromyces</taxon>
    </lineage>
</organism>